<accession>A0AAP4A3G9</accession>
<name>A0AAP4A3G9_CLOPF</name>
<sequence>MINKKLIKALKELNIPVLYATRGNKTTFPLVVFNFIESPKYYGNTESKLSEYELLLNVYVDKNQVFELVKKIEDLMRINRFIQLPKIGAKFDDTLNVFNQPLEFKILIDEGDN</sequence>
<dbReference type="AlphaFoldDB" id="A0AAP4A3G9"/>
<dbReference type="EMBL" id="JARVUX010000001">
    <property type="protein sequence ID" value="MDH2334567.1"/>
    <property type="molecule type" value="Genomic_DNA"/>
</dbReference>
<protein>
    <recommendedName>
        <fullName evidence="3">DUF3168 domain-containing protein</fullName>
    </recommendedName>
</protein>
<comment type="caution">
    <text evidence="1">The sequence shown here is derived from an EMBL/GenBank/DDBJ whole genome shotgun (WGS) entry which is preliminary data.</text>
</comment>
<reference evidence="1" key="1">
    <citation type="submission" date="2023-04" db="EMBL/GenBank/DDBJ databases">
        <title>Epidemiological investigation of Clostridium perfringens isolated from cattle.</title>
        <authorList>
            <person name="Tian R."/>
        </authorList>
    </citation>
    <scope>NUCLEOTIDE SEQUENCE</scope>
    <source>
        <strain evidence="1">ZWCP172</strain>
    </source>
</reference>
<dbReference type="Proteomes" id="UP001222958">
    <property type="component" value="Unassembled WGS sequence"/>
</dbReference>
<evidence type="ECO:0000313" key="1">
    <source>
        <dbReference type="EMBL" id="MDH2334567.1"/>
    </source>
</evidence>
<dbReference type="RefSeq" id="WP_279856510.1">
    <property type="nucleotide sequence ID" value="NZ_JARVUX010000001.1"/>
</dbReference>
<proteinExistence type="predicted"/>
<evidence type="ECO:0000313" key="2">
    <source>
        <dbReference type="Proteomes" id="UP001222958"/>
    </source>
</evidence>
<gene>
    <name evidence="1" type="ORF">QDQ28_00035</name>
</gene>
<evidence type="ECO:0008006" key="3">
    <source>
        <dbReference type="Google" id="ProtNLM"/>
    </source>
</evidence>
<organism evidence="1 2">
    <name type="scientific">Clostridium perfringens</name>
    <dbReference type="NCBI Taxonomy" id="1502"/>
    <lineage>
        <taxon>Bacteria</taxon>
        <taxon>Bacillati</taxon>
        <taxon>Bacillota</taxon>
        <taxon>Clostridia</taxon>
        <taxon>Eubacteriales</taxon>
        <taxon>Clostridiaceae</taxon>
        <taxon>Clostridium</taxon>
    </lineage>
</organism>